<dbReference type="EMBL" id="QJJQ01000029">
    <property type="protein sequence ID" value="PXW80362.1"/>
    <property type="molecule type" value="Genomic_DNA"/>
</dbReference>
<dbReference type="SUPFAM" id="SSF50621">
    <property type="entry name" value="Alanine racemase C-terminal domain-like"/>
    <property type="match status" value="1"/>
</dbReference>
<dbReference type="InterPro" id="IPR011079">
    <property type="entry name" value="Ala_racemase_C"/>
</dbReference>
<dbReference type="InterPro" id="IPR029066">
    <property type="entry name" value="PLP-binding_barrel"/>
</dbReference>
<dbReference type="PANTHER" id="PTHR30511:SF0">
    <property type="entry name" value="ALANINE RACEMASE, CATABOLIC-RELATED"/>
    <property type="match status" value="1"/>
</dbReference>
<keyword evidence="4 5" id="KW-0413">Isomerase</keyword>
<proteinExistence type="inferred from homology"/>
<feature type="modified residue" description="N6-(pyridoxal phosphate)lysine" evidence="5 6">
    <location>
        <position position="38"/>
    </location>
</feature>
<keyword evidence="3 5" id="KW-0663">Pyridoxal phosphate</keyword>
<dbReference type="Gene3D" id="2.40.37.10">
    <property type="entry name" value="Lyase, Ornithine Decarboxylase, Chain A, domain 1"/>
    <property type="match status" value="1"/>
</dbReference>
<feature type="active site" description="Proton acceptor; specific for L-alanine" evidence="5">
    <location>
        <position position="266"/>
    </location>
</feature>
<evidence type="ECO:0000256" key="2">
    <source>
        <dbReference type="ARBA" id="ARBA00001933"/>
    </source>
</evidence>
<dbReference type="InterPro" id="IPR020622">
    <property type="entry name" value="Ala_racemase_pyridoxalP-BS"/>
</dbReference>
<dbReference type="RefSeq" id="WP_342353183.1">
    <property type="nucleotide sequence ID" value="NZ_JBHUHB010000001.1"/>
</dbReference>
<feature type="binding site" evidence="5 7">
    <location>
        <position position="313"/>
    </location>
    <ligand>
        <name>substrate</name>
    </ligand>
</feature>
<dbReference type="FunFam" id="3.20.20.10:FF:000002">
    <property type="entry name" value="Alanine racemase"/>
    <property type="match status" value="1"/>
</dbReference>
<evidence type="ECO:0000313" key="10">
    <source>
        <dbReference type="Proteomes" id="UP000247978"/>
    </source>
</evidence>
<comment type="catalytic activity">
    <reaction evidence="1 5">
        <text>L-alanine = D-alanine</text>
        <dbReference type="Rhea" id="RHEA:20249"/>
        <dbReference type="ChEBI" id="CHEBI:57416"/>
        <dbReference type="ChEBI" id="CHEBI:57972"/>
        <dbReference type="EC" id="5.1.1.1"/>
    </reaction>
</comment>
<evidence type="ECO:0000256" key="4">
    <source>
        <dbReference type="ARBA" id="ARBA00023235"/>
    </source>
</evidence>
<dbReference type="SUPFAM" id="SSF51419">
    <property type="entry name" value="PLP-binding barrel"/>
    <property type="match status" value="1"/>
</dbReference>
<comment type="caution">
    <text evidence="9">The sequence shown here is derived from an EMBL/GenBank/DDBJ whole genome shotgun (WGS) entry which is preliminary data.</text>
</comment>
<evidence type="ECO:0000256" key="7">
    <source>
        <dbReference type="PIRSR" id="PIRSR600821-52"/>
    </source>
</evidence>
<dbReference type="GO" id="GO:0030170">
    <property type="term" value="F:pyridoxal phosphate binding"/>
    <property type="evidence" value="ECO:0007669"/>
    <property type="project" value="UniProtKB-UniRule"/>
</dbReference>
<gene>
    <name evidence="9" type="ORF">DFR56_12916</name>
</gene>
<dbReference type="GO" id="GO:0030632">
    <property type="term" value="P:D-alanine biosynthetic process"/>
    <property type="evidence" value="ECO:0007669"/>
    <property type="project" value="UniProtKB-UniRule"/>
</dbReference>
<evidence type="ECO:0000256" key="6">
    <source>
        <dbReference type="PIRSR" id="PIRSR600821-50"/>
    </source>
</evidence>
<accession>A0A2V3VEY0</accession>
<evidence type="ECO:0000256" key="3">
    <source>
        <dbReference type="ARBA" id="ARBA00022898"/>
    </source>
</evidence>
<dbReference type="InterPro" id="IPR000821">
    <property type="entry name" value="Ala_racemase"/>
</dbReference>
<dbReference type="NCBIfam" id="TIGR00492">
    <property type="entry name" value="alr"/>
    <property type="match status" value="1"/>
</dbReference>
<dbReference type="Pfam" id="PF00842">
    <property type="entry name" value="Ala_racemase_C"/>
    <property type="match status" value="1"/>
</dbReference>
<dbReference type="PROSITE" id="PS00395">
    <property type="entry name" value="ALANINE_RACEMASE"/>
    <property type="match status" value="1"/>
</dbReference>
<evidence type="ECO:0000256" key="1">
    <source>
        <dbReference type="ARBA" id="ARBA00000316"/>
    </source>
</evidence>
<keyword evidence="10" id="KW-1185">Reference proteome</keyword>
<comment type="pathway">
    <text evidence="5">Amino-acid biosynthesis; D-alanine biosynthesis; D-alanine from L-alanine: step 1/1.</text>
</comment>
<evidence type="ECO:0000259" key="8">
    <source>
        <dbReference type="SMART" id="SM01005"/>
    </source>
</evidence>
<comment type="similarity">
    <text evidence="5">Belongs to the alanine racemase family.</text>
</comment>
<dbReference type="PANTHER" id="PTHR30511">
    <property type="entry name" value="ALANINE RACEMASE"/>
    <property type="match status" value="1"/>
</dbReference>
<name>A0A2V3VEY0_9BACI</name>
<dbReference type="HAMAP" id="MF_01201">
    <property type="entry name" value="Ala_racemase"/>
    <property type="match status" value="1"/>
</dbReference>
<dbReference type="EC" id="5.1.1.1" evidence="5"/>
<feature type="domain" description="Alanine racemase C-terminal" evidence="8">
    <location>
        <begin position="245"/>
        <end position="370"/>
    </location>
</feature>
<evidence type="ECO:0000256" key="5">
    <source>
        <dbReference type="HAMAP-Rule" id="MF_01201"/>
    </source>
</evidence>
<dbReference type="Proteomes" id="UP000247978">
    <property type="component" value="Unassembled WGS sequence"/>
</dbReference>
<dbReference type="UniPathway" id="UPA00042">
    <property type="reaction ID" value="UER00497"/>
</dbReference>
<feature type="active site" description="Proton acceptor; specific for D-alanine" evidence="5">
    <location>
        <position position="38"/>
    </location>
</feature>
<dbReference type="CDD" id="cd00430">
    <property type="entry name" value="PLPDE_III_AR"/>
    <property type="match status" value="1"/>
</dbReference>
<dbReference type="AlphaFoldDB" id="A0A2V3VEY0"/>
<organism evidence="9 10">
    <name type="scientific">Pseudogracilibacillus auburnensis</name>
    <dbReference type="NCBI Taxonomy" id="1494959"/>
    <lineage>
        <taxon>Bacteria</taxon>
        <taxon>Bacillati</taxon>
        <taxon>Bacillota</taxon>
        <taxon>Bacilli</taxon>
        <taxon>Bacillales</taxon>
        <taxon>Bacillaceae</taxon>
        <taxon>Pseudogracilibacillus</taxon>
    </lineage>
</organism>
<dbReference type="Pfam" id="PF01168">
    <property type="entry name" value="Ala_racemase_N"/>
    <property type="match status" value="1"/>
</dbReference>
<protein>
    <recommendedName>
        <fullName evidence="5">Alanine racemase</fullName>
        <ecNumber evidence="5">5.1.1.1</ecNumber>
    </recommendedName>
</protein>
<dbReference type="InterPro" id="IPR001608">
    <property type="entry name" value="Ala_racemase_N"/>
</dbReference>
<comment type="cofactor">
    <cofactor evidence="2 5 6">
        <name>pyridoxal 5'-phosphate</name>
        <dbReference type="ChEBI" id="CHEBI:597326"/>
    </cofactor>
</comment>
<comment type="function">
    <text evidence="5">Catalyzes the interconversion of L-alanine and D-alanine. May also act on other amino acids.</text>
</comment>
<feature type="binding site" evidence="5 7">
    <location>
        <position position="134"/>
    </location>
    <ligand>
        <name>substrate</name>
    </ligand>
</feature>
<dbReference type="GO" id="GO:0009252">
    <property type="term" value="P:peptidoglycan biosynthetic process"/>
    <property type="evidence" value="ECO:0007669"/>
    <property type="project" value="TreeGrafter"/>
</dbReference>
<dbReference type="GO" id="GO:0005829">
    <property type="term" value="C:cytosol"/>
    <property type="evidence" value="ECO:0007669"/>
    <property type="project" value="TreeGrafter"/>
</dbReference>
<dbReference type="InterPro" id="IPR009006">
    <property type="entry name" value="Ala_racemase/Decarboxylase_C"/>
</dbReference>
<reference evidence="9 10" key="1">
    <citation type="submission" date="2018-05" db="EMBL/GenBank/DDBJ databases">
        <title>Genomic Encyclopedia of Type Strains, Phase IV (KMG-IV): sequencing the most valuable type-strain genomes for metagenomic binning, comparative biology and taxonomic classification.</title>
        <authorList>
            <person name="Goeker M."/>
        </authorList>
    </citation>
    <scope>NUCLEOTIDE SEQUENCE [LARGE SCALE GENOMIC DNA]</scope>
    <source>
        <strain evidence="9 10">DSM 28556</strain>
    </source>
</reference>
<dbReference type="FunFam" id="2.40.37.10:FF:000006">
    <property type="entry name" value="Alanine racemase"/>
    <property type="match status" value="1"/>
</dbReference>
<dbReference type="PRINTS" id="PR00992">
    <property type="entry name" value="ALARACEMASE"/>
</dbReference>
<dbReference type="SMART" id="SM01005">
    <property type="entry name" value="Ala_racemase_C"/>
    <property type="match status" value="1"/>
</dbReference>
<dbReference type="GO" id="GO:0008784">
    <property type="term" value="F:alanine racemase activity"/>
    <property type="evidence" value="ECO:0007669"/>
    <property type="project" value="UniProtKB-UniRule"/>
</dbReference>
<evidence type="ECO:0000313" key="9">
    <source>
        <dbReference type="EMBL" id="PXW80362.1"/>
    </source>
</evidence>
<sequence>MMKFRNTWAEINLDAIGYNIQQLKKLLPEDRKVMGVVKANGYGHGSVQVAQTALDAGVDFLMVALLEEAVKLREHGIRAPILVIGRVHPSYAKVAAELNITLTVFQSDWLKALHNENFTEQLSVHVEFETGMNRTGICSKEELETVMEEVNKLESVRITGAYTHFATADEVSSAHFQSQRTRYEEMLEHLTSIYPHPLMTHIGNSAAGIQYPQHMHQYTRFGVSIYGLYPSHDIRQLENVALKQAFSLYSELIQVKKIKAGDFVGYGATYVAKEDEWIGTVPIGYGDGWRRSLQGFYVLIEGKKMPIVGRICMDVMMVKLDKPYEVGQKVTLIGEDNGAVIDMDDVANYLETINYEIPCMLTSRVPRLYK</sequence>
<dbReference type="Gene3D" id="3.20.20.10">
    <property type="entry name" value="Alanine racemase"/>
    <property type="match status" value="1"/>
</dbReference>